<dbReference type="EMBL" id="JRMP02000005">
    <property type="protein sequence ID" value="TLD94809.1"/>
    <property type="molecule type" value="Genomic_DNA"/>
</dbReference>
<reference evidence="2 5" key="4">
    <citation type="submission" date="2019-12" db="EMBL/GenBank/DDBJ databases">
        <title>Multi-Generational Helicobacter saguini Isolates.</title>
        <authorList>
            <person name="Mannion A."/>
            <person name="Shen Z."/>
            <person name="Fox J.G."/>
        </authorList>
    </citation>
    <scope>NUCLEOTIDE SEQUENCE [LARGE SCALE GENOMIC DNA]</scope>
    <source>
        <strain evidence="2">16-048</strain>
        <strain evidence="5">16-048 (F4)</strain>
    </source>
</reference>
<dbReference type="EMBL" id="QBIU01000002">
    <property type="protein sequence ID" value="MWV70524.1"/>
    <property type="molecule type" value="Genomic_DNA"/>
</dbReference>
<dbReference type="Pfam" id="PF18812">
    <property type="entry name" value="PBECR3"/>
    <property type="match status" value="1"/>
</dbReference>
<dbReference type="RefSeq" id="WP_052062514.1">
    <property type="nucleotide sequence ID" value="NZ_JRMP02000005.1"/>
</dbReference>
<evidence type="ECO:0000313" key="4">
    <source>
        <dbReference type="Proteomes" id="UP000029714"/>
    </source>
</evidence>
<dbReference type="Proteomes" id="UP000477070">
    <property type="component" value="Unassembled WGS sequence"/>
</dbReference>
<dbReference type="AlphaFoldDB" id="A0A347VY78"/>
<accession>A0A347VY78</accession>
<evidence type="ECO:0000313" key="2">
    <source>
        <dbReference type="EMBL" id="MWV70524.1"/>
    </source>
</evidence>
<reference evidence="3 4" key="1">
    <citation type="journal article" date="2014" name="Genome Announc.">
        <title>Draft genome sequences of eight enterohepatic helicobacter species isolated from both laboratory and wild rodents.</title>
        <authorList>
            <person name="Sheh A."/>
            <person name="Shen Z."/>
            <person name="Fox J.G."/>
        </authorList>
    </citation>
    <scope>NUCLEOTIDE SEQUENCE [LARGE SCALE GENOMIC DNA]</scope>
    <source>
        <strain evidence="3 4">MIT 97-6194</strain>
    </source>
</reference>
<evidence type="ECO:0000259" key="1">
    <source>
        <dbReference type="Pfam" id="PF18812"/>
    </source>
</evidence>
<keyword evidence="4" id="KW-1185">Reference proteome</keyword>
<protein>
    <recommendedName>
        <fullName evidence="1">Phage-Barnase-EndoU-ColicinE5/D-RelE like nuclease 3 domain-containing protein</fullName>
    </recommendedName>
</protein>
<gene>
    <name evidence="2" type="ORF">DCO61_11110</name>
    <name evidence="3" type="ORF">LS64_004760</name>
</gene>
<dbReference type="InterPro" id="IPR041301">
    <property type="entry name" value="PBECR3"/>
</dbReference>
<comment type="caution">
    <text evidence="3">The sequence shown here is derived from an EMBL/GenBank/DDBJ whole genome shotgun (WGS) entry which is preliminary data.</text>
</comment>
<organism evidence="3 4">
    <name type="scientific">Helicobacter saguini</name>
    <dbReference type="NCBI Taxonomy" id="1548018"/>
    <lineage>
        <taxon>Bacteria</taxon>
        <taxon>Pseudomonadati</taxon>
        <taxon>Campylobacterota</taxon>
        <taxon>Epsilonproteobacteria</taxon>
        <taxon>Campylobacterales</taxon>
        <taxon>Helicobacteraceae</taxon>
        <taxon>Helicobacter</taxon>
    </lineage>
</organism>
<dbReference type="Proteomes" id="UP000029714">
    <property type="component" value="Unassembled WGS sequence"/>
</dbReference>
<name>A0A347VY78_9HELI</name>
<evidence type="ECO:0000313" key="5">
    <source>
        <dbReference type="Proteomes" id="UP000477070"/>
    </source>
</evidence>
<dbReference type="OrthoDB" id="5363768at2"/>
<sequence>MSEDCKTDCKKDSKLDSKSLLDKSKTLRLARKDELSDDLLKEAIRLDSKLWIGNLENMQLIKALNLDSTKPIKITMSGSAMLHVLKQHGADSKHAQFRGQPPIDLNDFKTIDLIINDAEMFAITRTRDNQKAITLGKQINGYHIVVVVISNKKNELSLKTQYKENGILNVDSKAFQNAEGVVSLKSRYPCRFKDRE</sequence>
<reference evidence="3 4" key="2">
    <citation type="journal article" date="2016" name="Infect. Immun.">
        <title>Helicobacter saguini, a Novel Helicobacter Isolated from Cotton-Top Tamarins with Ulcerative Colitis, Has Proinflammatory Properties and Induces Typhlocolitis and Dysplasia in Gnotobiotic IL-10-/- Mice.</title>
        <authorList>
            <person name="Shen Z."/>
            <person name="Mannion A."/>
            <person name="Whary M.T."/>
            <person name="Muthupalani S."/>
            <person name="Sheh A."/>
            <person name="Feng Y."/>
            <person name="Gong G."/>
            <person name="Vandamme P."/>
            <person name="Holcombe H.R."/>
            <person name="Paster B.J."/>
            <person name="Fox J.G."/>
        </authorList>
    </citation>
    <scope>NUCLEOTIDE SEQUENCE [LARGE SCALE GENOMIC DNA]</scope>
    <source>
        <strain evidence="3 4">MIT 97-6194</strain>
    </source>
</reference>
<evidence type="ECO:0000313" key="3">
    <source>
        <dbReference type="EMBL" id="TLD94809.1"/>
    </source>
</evidence>
<feature type="domain" description="Phage-Barnase-EndoU-ColicinE5/D-RelE like nuclease 3" evidence="1">
    <location>
        <begin position="52"/>
        <end position="166"/>
    </location>
</feature>
<reference evidence="3" key="3">
    <citation type="submission" date="2018-04" db="EMBL/GenBank/DDBJ databases">
        <authorList>
            <person name="Sheh A."/>
            <person name="Shen Z."/>
            <person name="Mannion A.J."/>
            <person name="Fox J.G."/>
        </authorList>
    </citation>
    <scope>NUCLEOTIDE SEQUENCE</scope>
    <source>
        <strain evidence="3">MIT 97-6194</strain>
    </source>
</reference>
<proteinExistence type="predicted"/>